<dbReference type="EMBL" id="CAJMWY010000593">
    <property type="protein sequence ID" value="CAE6440328.1"/>
    <property type="molecule type" value="Genomic_DNA"/>
</dbReference>
<comment type="caution">
    <text evidence="1">The sequence shown here is derived from an EMBL/GenBank/DDBJ whole genome shotgun (WGS) entry which is preliminary data.</text>
</comment>
<organism evidence="1 2">
    <name type="scientific">Rhizoctonia solani</name>
    <dbReference type="NCBI Taxonomy" id="456999"/>
    <lineage>
        <taxon>Eukaryota</taxon>
        <taxon>Fungi</taxon>
        <taxon>Dikarya</taxon>
        <taxon>Basidiomycota</taxon>
        <taxon>Agaricomycotina</taxon>
        <taxon>Agaricomycetes</taxon>
        <taxon>Cantharellales</taxon>
        <taxon>Ceratobasidiaceae</taxon>
        <taxon>Rhizoctonia</taxon>
    </lineage>
</organism>
<gene>
    <name evidence="1" type="ORF">RDB_LOCUS39396</name>
</gene>
<evidence type="ECO:0000313" key="1">
    <source>
        <dbReference type="EMBL" id="CAE6440328.1"/>
    </source>
</evidence>
<reference evidence="1" key="1">
    <citation type="submission" date="2021-01" db="EMBL/GenBank/DDBJ databases">
        <authorList>
            <person name="Kaushik A."/>
        </authorList>
    </citation>
    <scope>NUCLEOTIDE SEQUENCE</scope>
    <source>
        <strain evidence="1">AG4-RS23</strain>
    </source>
</reference>
<dbReference type="Proteomes" id="UP000663861">
    <property type="component" value="Unassembled WGS sequence"/>
</dbReference>
<proteinExistence type="predicted"/>
<sequence>MPDLSSLPAEITLQIIRCMFQADDRPDTAARINSSRQMDYLERKPQWSDIDGVMGANHSLRRFALQFWFSTFVLRKTSDLTEGMGLFPGLPSWVHRLVVAISCTWGMTDLAAFTHLQQLRRVTFAEHNDNSPSQGAFFLLEALQRIPRGKLTHLSCSFADTTYLRSTWPYLGEFPQLQELRLRVCNPTSCLRRPRLTRLALTDVRMPLLEEGDIQLMAQALAGFPKLHALFIGVFTISQGSFLLHWGLHESARRNNPQYDPWASDCRQCRTDAMPEALRRAETASVSFAKAAPLLKHIEWLSWFAPMKEGTLAFDVTRDLSSDLVVVNSVLYML</sequence>
<accession>A0A8H2Y608</accession>
<evidence type="ECO:0000313" key="2">
    <source>
        <dbReference type="Proteomes" id="UP000663861"/>
    </source>
</evidence>
<name>A0A8H2Y608_9AGAM</name>
<protein>
    <submittedName>
        <fullName evidence="1">Uncharacterized protein</fullName>
    </submittedName>
</protein>
<dbReference type="SUPFAM" id="SSF52047">
    <property type="entry name" value="RNI-like"/>
    <property type="match status" value="1"/>
</dbReference>
<dbReference type="AlphaFoldDB" id="A0A8H2Y608"/>